<keyword evidence="1" id="KW-0472">Membrane</keyword>
<dbReference type="AlphaFoldDB" id="A0AAE0RNL3"/>
<name>A0AAE0RNL3_9BIVA</name>
<evidence type="ECO:0000313" key="2">
    <source>
        <dbReference type="EMBL" id="KAK3576681.1"/>
    </source>
</evidence>
<organism evidence="2 3">
    <name type="scientific">Potamilus streckersoni</name>
    <dbReference type="NCBI Taxonomy" id="2493646"/>
    <lineage>
        <taxon>Eukaryota</taxon>
        <taxon>Metazoa</taxon>
        <taxon>Spiralia</taxon>
        <taxon>Lophotrochozoa</taxon>
        <taxon>Mollusca</taxon>
        <taxon>Bivalvia</taxon>
        <taxon>Autobranchia</taxon>
        <taxon>Heteroconchia</taxon>
        <taxon>Palaeoheterodonta</taxon>
        <taxon>Unionida</taxon>
        <taxon>Unionoidea</taxon>
        <taxon>Unionidae</taxon>
        <taxon>Ambleminae</taxon>
        <taxon>Lampsilini</taxon>
        <taxon>Potamilus</taxon>
    </lineage>
</organism>
<dbReference type="EMBL" id="JAEAOA010001440">
    <property type="protein sequence ID" value="KAK3576681.1"/>
    <property type="molecule type" value="Genomic_DNA"/>
</dbReference>
<evidence type="ECO:0000256" key="1">
    <source>
        <dbReference type="SAM" id="Phobius"/>
    </source>
</evidence>
<keyword evidence="3" id="KW-1185">Reference proteome</keyword>
<reference evidence="2" key="1">
    <citation type="journal article" date="2021" name="Genome Biol. Evol.">
        <title>A High-Quality Reference Genome for a Parasitic Bivalve with Doubly Uniparental Inheritance (Bivalvia: Unionida).</title>
        <authorList>
            <person name="Smith C.H."/>
        </authorList>
    </citation>
    <scope>NUCLEOTIDE SEQUENCE</scope>
    <source>
        <strain evidence="2">CHS0354</strain>
    </source>
</reference>
<feature type="transmembrane region" description="Helical" evidence="1">
    <location>
        <begin position="43"/>
        <end position="67"/>
    </location>
</feature>
<feature type="transmembrane region" description="Helical" evidence="1">
    <location>
        <begin position="74"/>
        <end position="99"/>
    </location>
</feature>
<comment type="caution">
    <text evidence="2">The sequence shown here is derived from an EMBL/GenBank/DDBJ whole genome shotgun (WGS) entry which is preliminary data.</text>
</comment>
<feature type="transmembrane region" description="Helical" evidence="1">
    <location>
        <begin position="12"/>
        <end position="37"/>
    </location>
</feature>
<proteinExistence type="predicted"/>
<keyword evidence="1" id="KW-1133">Transmembrane helix</keyword>
<sequence>MENRRKKRGFRGSMLFMLIMFVFAFIKLAAGGAITFTCSRNPLIMVLLSGGLLQFIVAFFLPIGFCFCWEKHRILVHTFVVVIVLLTATYITAGCVISSQSRDLLRSKNKTTKSSLTFNHTNKTKNETTFTAKYNVTYDTKQTNSLEEEDVLQSWLDGSSMLENEGSRINSSVQNEENRQNCRMLLLKFTNVIFPLDVILAAAACTLYIYVSIRSRKLRPKVNNDSGACINDADQSQDFRWRG</sequence>
<feature type="transmembrane region" description="Helical" evidence="1">
    <location>
        <begin position="192"/>
        <end position="211"/>
    </location>
</feature>
<keyword evidence="1" id="KW-0812">Transmembrane</keyword>
<protein>
    <submittedName>
        <fullName evidence="2">Uncharacterized protein</fullName>
    </submittedName>
</protein>
<gene>
    <name evidence="2" type="ORF">CHS0354_024289</name>
</gene>
<reference evidence="2" key="2">
    <citation type="journal article" date="2021" name="Genome Biol. Evol.">
        <title>Developing a high-quality reference genome for a parasitic bivalve with doubly uniparental inheritance (Bivalvia: Unionida).</title>
        <authorList>
            <person name="Smith C.H."/>
        </authorList>
    </citation>
    <scope>NUCLEOTIDE SEQUENCE</scope>
    <source>
        <strain evidence="2">CHS0354</strain>
        <tissue evidence="2">Mantle</tissue>
    </source>
</reference>
<evidence type="ECO:0000313" key="3">
    <source>
        <dbReference type="Proteomes" id="UP001195483"/>
    </source>
</evidence>
<reference evidence="2" key="3">
    <citation type="submission" date="2023-05" db="EMBL/GenBank/DDBJ databases">
        <authorList>
            <person name="Smith C.H."/>
        </authorList>
    </citation>
    <scope>NUCLEOTIDE SEQUENCE</scope>
    <source>
        <strain evidence="2">CHS0354</strain>
        <tissue evidence="2">Mantle</tissue>
    </source>
</reference>
<dbReference type="Proteomes" id="UP001195483">
    <property type="component" value="Unassembled WGS sequence"/>
</dbReference>
<accession>A0AAE0RNL3</accession>